<evidence type="ECO:0008006" key="3">
    <source>
        <dbReference type="Google" id="ProtNLM"/>
    </source>
</evidence>
<dbReference type="eggNOG" id="COG0406">
    <property type="taxonomic scope" value="Bacteria"/>
</dbReference>
<geneLocation type="plasmid" evidence="1 2">
    <name>pTC2</name>
</geneLocation>
<dbReference type="InterPro" id="IPR029033">
    <property type="entry name" value="His_PPase_superfam"/>
</dbReference>
<organism evidence="1 2">
    <name type="scientific">Paenarthrobacter aurescens (strain TC1)</name>
    <dbReference type="NCBI Taxonomy" id="290340"/>
    <lineage>
        <taxon>Bacteria</taxon>
        <taxon>Bacillati</taxon>
        <taxon>Actinomycetota</taxon>
        <taxon>Actinomycetes</taxon>
        <taxon>Micrococcales</taxon>
        <taxon>Micrococcaceae</taxon>
        <taxon>Paenarthrobacter</taxon>
    </lineage>
</organism>
<reference evidence="1 2" key="1">
    <citation type="journal article" date="2006" name="PLoS Genet.">
        <title>Secrets of soil survival revealed by the genome sequence of Arthrobacter aurescens TC1.</title>
        <authorList>
            <person name="Mongodin E.F."/>
            <person name="Shapir N."/>
            <person name="Daugherty S.C."/>
            <person name="DeBoy R.T."/>
            <person name="Emerson J.B."/>
            <person name="Shvartzbeyn A."/>
            <person name="Radune D."/>
            <person name="Vamathevan J."/>
            <person name="Riggs F."/>
            <person name="Grinberg V."/>
            <person name="Khouri H."/>
            <person name="Wackett L.P."/>
            <person name="Nelson K.E."/>
            <person name="Sadowsky M.J."/>
        </authorList>
    </citation>
    <scope>NUCLEOTIDE SEQUENCE [LARGE SCALE GENOMIC DNA]</scope>
    <source>
        <strain evidence="1 2">TC1</strain>
    </source>
</reference>
<keyword evidence="1" id="KW-0614">Plasmid</keyword>
<sequence>MTLTFVRHGLCKETREARFGADGPLDRSSAPRAPLSGARQALISPTMICRDSAAALGLGPHVVAGPSPADYGTWRGLTLSEVPPSELDQWRRDPGFVGHGGESIFALIDRTVEWLRSLPADEDLVVVTHSENIRASVAAATGGVEQYWTGGPRQLRPFEAYAIDLPLTLRT</sequence>
<gene>
    <name evidence="1" type="ordered locus">AAur_pTC20142</name>
</gene>
<evidence type="ECO:0000313" key="2">
    <source>
        <dbReference type="Proteomes" id="UP000000637"/>
    </source>
</evidence>
<evidence type="ECO:0000313" key="1">
    <source>
        <dbReference type="EMBL" id="ABM10618.1"/>
    </source>
</evidence>
<protein>
    <recommendedName>
        <fullName evidence="3">Phosphoglycerate mutase family protein</fullName>
    </recommendedName>
</protein>
<accession>A1RDI8</accession>
<dbReference type="InterPro" id="IPR013078">
    <property type="entry name" value="His_Pase_superF_clade-1"/>
</dbReference>
<dbReference type="Gene3D" id="3.40.50.1240">
    <property type="entry name" value="Phosphoglycerate mutase-like"/>
    <property type="match status" value="1"/>
</dbReference>
<dbReference type="AlphaFoldDB" id="A1RDI8"/>
<keyword evidence="2" id="KW-1185">Reference proteome</keyword>
<dbReference type="SUPFAM" id="SSF53254">
    <property type="entry name" value="Phosphoglycerate mutase-like"/>
    <property type="match status" value="1"/>
</dbReference>
<dbReference type="HOGENOM" id="CLU_033323_6_0_11"/>
<dbReference type="KEGG" id="aau:AAur_pTC20142"/>
<dbReference type="Proteomes" id="UP000000637">
    <property type="component" value="Plasmid pTC2"/>
</dbReference>
<proteinExistence type="predicted"/>
<dbReference type="Pfam" id="PF00300">
    <property type="entry name" value="His_Phos_1"/>
    <property type="match status" value="1"/>
</dbReference>
<name>A1RDI8_PAEAT</name>
<dbReference type="EMBL" id="CP000476">
    <property type="protein sequence ID" value="ABM10618.1"/>
    <property type="molecule type" value="Genomic_DNA"/>
</dbReference>